<evidence type="ECO:0000256" key="5">
    <source>
        <dbReference type="SAM" id="Phobius"/>
    </source>
</evidence>
<evidence type="ECO:0000256" key="4">
    <source>
        <dbReference type="ARBA" id="ARBA00023136"/>
    </source>
</evidence>
<evidence type="ECO:0000256" key="1">
    <source>
        <dbReference type="ARBA" id="ARBA00004141"/>
    </source>
</evidence>
<keyword evidence="7" id="KW-1185">Reference proteome</keyword>
<comment type="subcellular location">
    <subcellularLocation>
        <location evidence="1">Membrane</location>
        <topology evidence="1">Multi-pass membrane protein</topology>
    </subcellularLocation>
</comment>
<dbReference type="CDD" id="cd03127">
    <property type="entry name" value="tetraspanin_LEL"/>
    <property type="match status" value="1"/>
</dbReference>
<dbReference type="EMBL" id="JAWJWF010000002">
    <property type="protein sequence ID" value="KAK6638044.1"/>
    <property type="molecule type" value="Genomic_DNA"/>
</dbReference>
<comment type="caution">
    <text evidence="6">The sequence shown here is derived from an EMBL/GenBank/DDBJ whole genome shotgun (WGS) entry which is preliminary data.</text>
</comment>
<evidence type="ECO:0000256" key="2">
    <source>
        <dbReference type="ARBA" id="ARBA00022692"/>
    </source>
</evidence>
<name>A0ABR1BCC0_POLSC</name>
<dbReference type="Pfam" id="PF00335">
    <property type="entry name" value="Tetraspanin"/>
    <property type="match status" value="1"/>
</dbReference>
<dbReference type="PRINTS" id="PR00259">
    <property type="entry name" value="TMFOUR"/>
</dbReference>
<feature type="transmembrane region" description="Helical" evidence="5">
    <location>
        <begin position="66"/>
        <end position="89"/>
    </location>
</feature>
<feature type="transmembrane region" description="Helical" evidence="5">
    <location>
        <begin position="36"/>
        <end position="59"/>
    </location>
</feature>
<keyword evidence="3 5" id="KW-1133">Transmembrane helix</keyword>
<feature type="transmembrane region" description="Helical" evidence="5">
    <location>
        <begin position="183"/>
        <end position="205"/>
    </location>
</feature>
<gene>
    <name evidence="6" type="ORF">RUM44_008469</name>
</gene>
<evidence type="ECO:0000313" key="7">
    <source>
        <dbReference type="Proteomes" id="UP001359485"/>
    </source>
</evidence>
<evidence type="ECO:0000256" key="3">
    <source>
        <dbReference type="ARBA" id="ARBA00022989"/>
    </source>
</evidence>
<dbReference type="PANTHER" id="PTHR19282:SF252">
    <property type="entry name" value="TETRASPANIN"/>
    <property type="match status" value="1"/>
</dbReference>
<evidence type="ECO:0000313" key="6">
    <source>
        <dbReference type="EMBL" id="KAK6638044.1"/>
    </source>
</evidence>
<organism evidence="6 7">
    <name type="scientific">Polyplax serrata</name>
    <name type="common">Common mouse louse</name>
    <dbReference type="NCBI Taxonomy" id="468196"/>
    <lineage>
        <taxon>Eukaryota</taxon>
        <taxon>Metazoa</taxon>
        <taxon>Ecdysozoa</taxon>
        <taxon>Arthropoda</taxon>
        <taxon>Hexapoda</taxon>
        <taxon>Insecta</taxon>
        <taxon>Pterygota</taxon>
        <taxon>Neoptera</taxon>
        <taxon>Paraneoptera</taxon>
        <taxon>Psocodea</taxon>
        <taxon>Troctomorpha</taxon>
        <taxon>Phthiraptera</taxon>
        <taxon>Anoplura</taxon>
        <taxon>Polyplacidae</taxon>
        <taxon>Polyplax</taxon>
    </lineage>
</organism>
<dbReference type="InterPro" id="IPR008952">
    <property type="entry name" value="Tetraspanin_EC2_sf"/>
</dbReference>
<keyword evidence="4 5" id="KW-0472">Membrane</keyword>
<reference evidence="6 7" key="1">
    <citation type="submission" date="2023-09" db="EMBL/GenBank/DDBJ databases">
        <title>Genomes of two closely related lineages of the louse Polyplax serrata with different host specificities.</title>
        <authorList>
            <person name="Martinu J."/>
            <person name="Tarabai H."/>
            <person name="Stefka J."/>
            <person name="Hypsa V."/>
        </authorList>
    </citation>
    <scope>NUCLEOTIDE SEQUENCE [LARGE SCALE GENOMIC DNA]</scope>
    <source>
        <strain evidence="6">98ZLc_SE</strain>
    </source>
</reference>
<sequence>MKSATKPRVLKRIAYGLLSTYLYAVRYEIHGMSSKVILYLMLVPMFSVIGSTIVGWHAVRRKKADLVRVFAVLMCVTAILEISGGIWYFSAHQKTQDVVTAEISKKFTKISYDENSEYYWNKIQKKYGCCGFHGPTDYKPRQSFPISCFGSNNSDNSQASFTFLWQKGCSDIITSELSKDVHILGLAAFAIAVFQIPGAFFSWCFGNRISSQMMNQLS</sequence>
<feature type="transmembrane region" description="Helical" evidence="5">
    <location>
        <begin position="12"/>
        <end position="30"/>
    </location>
</feature>
<dbReference type="SUPFAM" id="SSF48652">
    <property type="entry name" value="Tetraspanin"/>
    <property type="match status" value="1"/>
</dbReference>
<dbReference type="InterPro" id="IPR018499">
    <property type="entry name" value="Tetraspanin/Peripherin"/>
</dbReference>
<dbReference type="PANTHER" id="PTHR19282">
    <property type="entry name" value="TETRASPANIN"/>
    <property type="match status" value="1"/>
</dbReference>
<proteinExistence type="predicted"/>
<dbReference type="Proteomes" id="UP001359485">
    <property type="component" value="Unassembled WGS sequence"/>
</dbReference>
<protein>
    <recommendedName>
        <fullName evidence="8">Tetraspanin</fullName>
    </recommendedName>
</protein>
<evidence type="ECO:0008006" key="8">
    <source>
        <dbReference type="Google" id="ProtNLM"/>
    </source>
</evidence>
<keyword evidence="2 5" id="KW-0812">Transmembrane</keyword>
<accession>A0ABR1BCC0</accession>
<dbReference type="Gene3D" id="1.10.1450.10">
    <property type="entry name" value="Tetraspanin"/>
    <property type="match status" value="1"/>
</dbReference>